<dbReference type="SUPFAM" id="SSF51735">
    <property type="entry name" value="NAD(P)-binding Rossmann-fold domains"/>
    <property type="match status" value="1"/>
</dbReference>
<dbReference type="InterPro" id="IPR041694">
    <property type="entry name" value="ADH_N_2"/>
</dbReference>
<dbReference type="Gene3D" id="3.40.50.720">
    <property type="entry name" value="NAD(P)-binding Rossmann-like Domain"/>
    <property type="match status" value="1"/>
</dbReference>
<dbReference type="RefSeq" id="XP_033601253.1">
    <property type="nucleotide sequence ID" value="XM_033743954.1"/>
</dbReference>
<keyword evidence="1" id="KW-0560">Oxidoreductase</keyword>
<protein>
    <submittedName>
        <fullName evidence="4">NAD(P)-binding protein</fullName>
    </submittedName>
</protein>
<evidence type="ECO:0000259" key="3">
    <source>
        <dbReference type="Pfam" id="PF16884"/>
    </source>
</evidence>
<feature type="domain" description="Oxidoreductase N-terminal" evidence="3">
    <location>
        <begin position="11"/>
        <end position="105"/>
    </location>
</feature>
<evidence type="ECO:0000256" key="1">
    <source>
        <dbReference type="ARBA" id="ARBA00023002"/>
    </source>
</evidence>
<dbReference type="Gene3D" id="3.90.180.10">
    <property type="entry name" value="Medium-chain alcohol dehydrogenases, catalytic domain"/>
    <property type="match status" value="1"/>
</dbReference>
<name>A0A6A6W7G4_9PEZI</name>
<sequence length="377" mass="41444">MANIVPNKGLIFKSAPSGWPIPGKDLAIEARDFDLNQAPPTGGVTTKNHYFSFDPYQRGRMRAPEVKSYSPPYTLGQPITNRGILRVLKSDNDRFKPGDLITSQDATPIEEYSALSADILRRARVLTNPYGLDPKIYLGALGMPGLTAWSSFYEIGEPNRRKLAGEQKKKAGKDVTDDDLRPDTIFVSAASGAVGQLVGQLAKHNGMRVVGSVGDDKKLDFILKDLKFDAGFNYKKLSGKSVTETLKELAPEGIDIYYENVGGEQLEAAISNMNEFGRIIACGMVSQYNLTPDQLYGVKNLMNIVGKRIKFQGFIVGDLTEKWSQNHQETLSEWLSKGEMKAQMSLTHGIDNAVEGFLGMLKGENFGKAVLVVNDEV</sequence>
<accession>A0A6A6W7G4</accession>
<evidence type="ECO:0000313" key="4">
    <source>
        <dbReference type="EMBL" id="KAF2758802.1"/>
    </source>
</evidence>
<dbReference type="CDD" id="cd05288">
    <property type="entry name" value="PGDH"/>
    <property type="match status" value="1"/>
</dbReference>
<dbReference type="SUPFAM" id="SSF50129">
    <property type="entry name" value="GroES-like"/>
    <property type="match status" value="1"/>
</dbReference>
<feature type="domain" description="Alcohol dehydrogenase-like C-terminal" evidence="2">
    <location>
        <begin position="193"/>
        <end position="327"/>
    </location>
</feature>
<dbReference type="GeneID" id="54485008"/>
<reference evidence="4" key="1">
    <citation type="journal article" date="2020" name="Stud. Mycol.">
        <title>101 Dothideomycetes genomes: a test case for predicting lifestyles and emergence of pathogens.</title>
        <authorList>
            <person name="Haridas S."/>
            <person name="Albert R."/>
            <person name="Binder M."/>
            <person name="Bloem J."/>
            <person name="Labutti K."/>
            <person name="Salamov A."/>
            <person name="Andreopoulos B."/>
            <person name="Baker S."/>
            <person name="Barry K."/>
            <person name="Bills G."/>
            <person name="Bluhm B."/>
            <person name="Cannon C."/>
            <person name="Castanera R."/>
            <person name="Culley D."/>
            <person name="Daum C."/>
            <person name="Ezra D."/>
            <person name="Gonzalez J."/>
            <person name="Henrissat B."/>
            <person name="Kuo A."/>
            <person name="Liang C."/>
            <person name="Lipzen A."/>
            <person name="Lutzoni F."/>
            <person name="Magnuson J."/>
            <person name="Mondo S."/>
            <person name="Nolan M."/>
            <person name="Ohm R."/>
            <person name="Pangilinan J."/>
            <person name="Park H.-J."/>
            <person name="Ramirez L."/>
            <person name="Alfaro M."/>
            <person name="Sun H."/>
            <person name="Tritt A."/>
            <person name="Yoshinaga Y."/>
            <person name="Zwiers L.-H."/>
            <person name="Turgeon B."/>
            <person name="Goodwin S."/>
            <person name="Spatafora J."/>
            <person name="Crous P."/>
            <person name="Grigoriev I."/>
        </authorList>
    </citation>
    <scope>NUCLEOTIDE SEQUENCE</scope>
    <source>
        <strain evidence="4">CBS 121739</strain>
    </source>
</reference>
<evidence type="ECO:0000313" key="5">
    <source>
        <dbReference type="Proteomes" id="UP000799437"/>
    </source>
</evidence>
<dbReference type="InterPro" id="IPR011032">
    <property type="entry name" value="GroES-like_sf"/>
</dbReference>
<dbReference type="Pfam" id="PF16884">
    <property type="entry name" value="ADH_N_2"/>
    <property type="match status" value="1"/>
</dbReference>
<evidence type="ECO:0000259" key="2">
    <source>
        <dbReference type="Pfam" id="PF00107"/>
    </source>
</evidence>
<keyword evidence="5" id="KW-1185">Reference proteome</keyword>
<dbReference type="PANTHER" id="PTHR43205:SF7">
    <property type="entry name" value="PROSTAGLANDIN REDUCTASE 1"/>
    <property type="match status" value="1"/>
</dbReference>
<dbReference type="FunFam" id="3.40.50.720:FF:000121">
    <property type="entry name" value="Prostaglandin reductase 2"/>
    <property type="match status" value="1"/>
</dbReference>
<dbReference type="PANTHER" id="PTHR43205">
    <property type="entry name" value="PROSTAGLANDIN REDUCTASE"/>
    <property type="match status" value="1"/>
</dbReference>
<dbReference type="InterPro" id="IPR013149">
    <property type="entry name" value="ADH-like_C"/>
</dbReference>
<dbReference type="AlphaFoldDB" id="A0A6A6W7G4"/>
<proteinExistence type="predicted"/>
<dbReference type="InterPro" id="IPR036291">
    <property type="entry name" value="NAD(P)-bd_dom_sf"/>
</dbReference>
<dbReference type="Proteomes" id="UP000799437">
    <property type="component" value="Unassembled WGS sequence"/>
</dbReference>
<dbReference type="EMBL" id="ML996571">
    <property type="protein sequence ID" value="KAF2758802.1"/>
    <property type="molecule type" value="Genomic_DNA"/>
</dbReference>
<organism evidence="4 5">
    <name type="scientific">Pseudovirgaria hyperparasitica</name>
    <dbReference type="NCBI Taxonomy" id="470096"/>
    <lineage>
        <taxon>Eukaryota</taxon>
        <taxon>Fungi</taxon>
        <taxon>Dikarya</taxon>
        <taxon>Ascomycota</taxon>
        <taxon>Pezizomycotina</taxon>
        <taxon>Dothideomycetes</taxon>
        <taxon>Dothideomycetes incertae sedis</taxon>
        <taxon>Acrospermales</taxon>
        <taxon>Acrospermaceae</taxon>
        <taxon>Pseudovirgaria</taxon>
    </lineage>
</organism>
<dbReference type="Pfam" id="PF00107">
    <property type="entry name" value="ADH_zinc_N"/>
    <property type="match status" value="1"/>
</dbReference>
<dbReference type="InterPro" id="IPR045010">
    <property type="entry name" value="MDR_fam"/>
</dbReference>
<gene>
    <name evidence="4" type="ORF">EJ05DRAFT_476109</name>
</gene>
<dbReference type="OrthoDB" id="809632at2759"/>
<dbReference type="GO" id="GO:0016628">
    <property type="term" value="F:oxidoreductase activity, acting on the CH-CH group of donors, NAD or NADP as acceptor"/>
    <property type="evidence" value="ECO:0007669"/>
    <property type="project" value="InterPro"/>
</dbReference>